<comment type="caution">
    <text evidence="4">The sequence shown here is derived from an EMBL/GenBank/DDBJ whole genome shotgun (WGS) entry which is preliminary data.</text>
</comment>
<evidence type="ECO:0000256" key="3">
    <source>
        <dbReference type="SAM" id="SignalP"/>
    </source>
</evidence>
<feature type="chain" id="PRO_5045053621" evidence="3">
    <location>
        <begin position="19"/>
        <end position="396"/>
    </location>
</feature>
<dbReference type="PANTHER" id="PTHR10009:SF18">
    <property type="entry name" value="PROTEIN YELLOW-LIKE PROTEIN"/>
    <property type="match status" value="1"/>
</dbReference>
<organism evidence="4 5">
    <name type="scientific">Vibrio algarum</name>
    <dbReference type="NCBI Taxonomy" id="3020714"/>
    <lineage>
        <taxon>Bacteria</taxon>
        <taxon>Pseudomonadati</taxon>
        <taxon>Pseudomonadota</taxon>
        <taxon>Gammaproteobacteria</taxon>
        <taxon>Vibrionales</taxon>
        <taxon>Vibrionaceae</taxon>
        <taxon>Vibrio</taxon>
    </lineage>
</organism>
<evidence type="ECO:0000256" key="2">
    <source>
        <dbReference type="ARBA" id="ARBA00022525"/>
    </source>
</evidence>
<sequence length="396" mass="44106">MKGKSLLTLTLLSATVIAAPEPQLEIVAEWNALPYSVKNKQIKQRWENSELYGKALMQGVKVDKESQLYVTTARWGGPEIPATLSKLTKTNSGYSLVPYPSEALNDINNPKGLKAVLGFEIDRNNVMWILDQGHVAGQPTKAGDEKLVLWDIDKNTEIQRYEFKDKDSSRTCSFLNDVAVDNDSGFAYITDSGIFCQPLDGGLIIYDSNTNSAKRVLSGTKFTSNEKNFFFNINGKPVLSQNPMLTGADGIALSGDKKTLYWTNLTGNTLYSIKTALLRDFNRSEAELQASVKTVTSLPSNTDGMTADRDNNLYMTGLTINGIMKRDAKTGDISRLTFDENMIWPDTLAWGPDNQLYISSNNLHTFVDGKMNFKNPKTSNFKIWKLDVDKKPYTAK</sequence>
<dbReference type="Proteomes" id="UP001210678">
    <property type="component" value="Unassembled WGS sequence"/>
</dbReference>
<dbReference type="Pfam" id="PF03022">
    <property type="entry name" value="MRJP"/>
    <property type="match status" value="1"/>
</dbReference>
<dbReference type="RefSeq" id="WP_272138983.1">
    <property type="nucleotide sequence ID" value="NZ_JAQLOI010000003.1"/>
</dbReference>
<dbReference type="InterPro" id="IPR011042">
    <property type="entry name" value="6-blade_b-propeller_TolB-like"/>
</dbReference>
<dbReference type="PANTHER" id="PTHR10009">
    <property type="entry name" value="PROTEIN YELLOW-RELATED"/>
    <property type="match status" value="1"/>
</dbReference>
<comment type="subcellular location">
    <subcellularLocation>
        <location evidence="1">Secreted</location>
    </subcellularLocation>
</comment>
<gene>
    <name evidence="4" type="ORF">PGX00_17535</name>
</gene>
<feature type="signal peptide" evidence="3">
    <location>
        <begin position="1"/>
        <end position="18"/>
    </location>
</feature>
<dbReference type="SUPFAM" id="SSF63829">
    <property type="entry name" value="Calcium-dependent phosphotriesterase"/>
    <property type="match status" value="1"/>
</dbReference>
<proteinExistence type="predicted"/>
<keyword evidence="2" id="KW-0964">Secreted</keyword>
<dbReference type="EMBL" id="JAQLOI010000003">
    <property type="protein sequence ID" value="MDB1125353.1"/>
    <property type="molecule type" value="Genomic_DNA"/>
</dbReference>
<keyword evidence="5" id="KW-1185">Reference proteome</keyword>
<evidence type="ECO:0000313" key="4">
    <source>
        <dbReference type="EMBL" id="MDB1125353.1"/>
    </source>
</evidence>
<keyword evidence="3" id="KW-0732">Signal</keyword>
<evidence type="ECO:0000313" key="5">
    <source>
        <dbReference type="Proteomes" id="UP001210678"/>
    </source>
</evidence>
<accession>A0ABT4YWJ4</accession>
<dbReference type="Gene3D" id="2.120.10.30">
    <property type="entry name" value="TolB, C-terminal domain"/>
    <property type="match status" value="1"/>
</dbReference>
<dbReference type="InterPro" id="IPR017996">
    <property type="entry name" value="MRJP/yellow-related"/>
</dbReference>
<reference evidence="4 5" key="1">
    <citation type="submission" date="2023-01" db="EMBL/GenBank/DDBJ databases">
        <title>Vibrio sp. KJ40-1 sp.nov, isolated from marine algae.</title>
        <authorList>
            <person name="Butt M."/>
            <person name="Kim J.M.J."/>
            <person name="Jeon C.O.C."/>
        </authorList>
    </citation>
    <scope>NUCLEOTIDE SEQUENCE [LARGE SCALE GENOMIC DNA]</scope>
    <source>
        <strain evidence="4 5">KJ40-1</strain>
    </source>
</reference>
<protein>
    <submittedName>
        <fullName evidence="4">L-dopachrome tautomerase-related protein</fullName>
    </submittedName>
</protein>
<evidence type="ECO:0000256" key="1">
    <source>
        <dbReference type="ARBA" id="ARBA00004613"/>
    </source>
</evidence>
<name>A0ABT4YWJ4_9VIBR</name>